<dbReference type="PANTHER" id="PTHR48081:SF8">
    <property type="entry name" value="ALPHA_BETA HYDROLASE FOLD-3 DOMAIN-CONTAINING PROTEIN-RELATED"/>
    <property type="match status" value="1"/>
</dbReference>
<keyword evidence="5" id="KW-1185">Reference proteome</keyword>
<dbReference type="InterPro" id="IPR013094">
    <property type="entry name" value="AB_hydrolase_3"/>
</dbReference>
<protein>
    <recommendedName>
        <fullName evidence="3">Alpha/beta hydrolase fold-3 domain-containing protein</fullName>
    </recommendedName>
</protein>
<dbReference type="InterPro" id="IPR050300">
    <property type="entry name" value="GDXG_lipolytic_enzyme"/>
</dbReference>
<keyword evidence="1" id="KW-0378">Hydrolase</keyword>
<reference evidence="4 5" key="1">
    <citation type="submission" date="2023-09" db="EMBL/GenBank/DDBJ databases">
        <title>Pangenome analysis of Batrachochytrium dendrobatidis and related Chytrids.</title>
        <authorList>
            <person name="Yacoub M.N."/>
            <person name="Stajich J.E."/>
            <person name="James T.Y."/>
        </authorList>
    </citation>
    <scope>NUCLEOTIDE SEQUENCE [LARGE SCALE GENOMIC DNA]</scope>
    <source>
        <strain evidence="4 5">JEL0888</strain>
    </source>
</reference>
<evidence type="ECO:0000313" key="4">
    <source>
        <dbReference type="EMBL" id="KAL2915402.1"/>
    </source>
</evidence>
<feature type="compositionally biased region" description="Acidic residues" evidence="2">
    <location>
        <begin position="489"/>
        <end position="500"/>
    </location>
</feature>
<organism evidence="4 5">
    <name type="scientific">Polyrhizophydium stewartii</name>
    <dbReference type="NCBI Taxonomy" id="2732419"/>
    <lineage>
        <taxon>Eukaryota</taxon>
        <taxon>Fungi</taxon>
        <taxon>Fungi incertae sedis</taxon>
        <taxon>Chytridiomycota</taxon>
        <taxon>Chytridiomycota incertae sedis</taxon>
        <taxon>Chytridiomycetes</taxon>
        <taxon>Rhizophydiales</taxon>
        <taxon>Rhizophydiales incertae sedis</taxon>
        <taxon>Polyrhizophydium</taxon>
    </lineage>
</organism>
<name>A0ABR4N789_9FUNG</name>
<feature type="domain" description="Alpha/beta hydrolase fold-3" evidence="3">
    <location>
        <begin position="147"/>
        <end position="363"/>
    </location>
</feature>
<dbReference type="SUPFAM" id="SSF53474">
    <property type="entry name" value="alpha/beta-Hydrolases"/>
    <property type="match status" value="1"/>
</dbReference>
<evidence type="ECO:0000256" key="2">
    <source>
        <dbReference type="SAM" id="MobiDB-lite"/>
    </source>
</evidence>
<sequence>MTNTLTSEPASLADTKRVPTLHFAQPHAIEPEFSGVRSEARRAVLEDKPARNPLPTWSPTMGRIVKVARATMERLKTNLLLGQALMGGKKATTPVPITTKISKVRIPLRADRILDGMTTDEATGALNAEWVDVVPHKDESKPAERVVLYFHGGVYIIASRRTHRSITWRLAKYASARVLAVDYRLAPQSTFPVALFDALCTYLYLIDPPEGSGQPKYEPHQISFAGDSAGGGLSVALMLYCRDNGIPMPGAIGCLSPWLDLTQSFPAWHINEPYDYLPEGTADPRFMSATRSQVYIKSNDDITNPYVSPAFAVEDPAKPTPPMIIQVGDAERVRDDGIVFAENTFRNSRIHLEVYENMVHVFQLFSVFDSFSRLALKRMGHFLHEQTGKEAWDRPEVKRKAVRIRHIPGHPIQPLPDALGIIDDGVRLLVQRGIWSPDLDETSMFVVRKSGKIVRRGTIIEAENADISDIVAEITEELAAAGFGHAESDENGAADSDAEEAPAPADGGKPGQAAN</sequence>
<proteinExistence type="predicted"/>
<feature type="region of interest" description="Disordered" evidence="2">
    <location>
        <begin position="481"/>
        <end position="515"/>
    </location>
</feature>
<dbReference type="InterPro" id="IPR029058">
    <property type="entry name" value="AB_hydrolase_fold"/>
</dbReference>
<dbReference type="Gene3D" id="3.40.50.1820">
    <property type="entry name" value="alpha/beta hydrolase"/>
    <property type="match status" value="1"/>
</dbReference>
<evidence type="ECO:0000256" key="1">
    <source>
        <dbReference type="ARBA" id="ARBA00022801"/>
    </source>
</evidence>
<accession>A0ABR4N789</accession>
<dbReference type="Proteomes" id="UP001527925">
    <property type="component" value="Unassembled WGS sequence"/>
</dbReference>
<gene>
    <name evidence="4" type="ORF">HK105_205018</name>
</gene>
<evidence type="ECO:0000313" key="5">
    <source>
        <dbReference type="Proteomes" id="UP001527925"/>
    </source>
</evidence>
<comment type="caution">
    <text evidence="4">The sequence shown here is derived from an EMBL/GenBank/DDBJ whole genome shotgun (WGS) entry which is preliminary data.</text>
</comment>
<evidence type="ECO:0000259" key="3">
    <source>
        <dbReference type="Pfam" id="PF07859"/>
    </source>
</evidence>
<dbReference type="PANTHER" id="PTHR48081">
    <property type="entry name" value="AB HYDROLASE SUPERFAMILY PROTEIN C4A8.06C"/>
    <property type="match status" value="1"/>
</dbReference>
<dbReference type="Pfam" id="PF07859">
    <property type="entry name" value="Abhydrolase_3"/>
    <property type="match status" value="1"/>
</dbReference>
<feature type="compositionally biased region" description="Low complexity" evidence="2">
    <location>
        <begin position="501"/>
        <end position="515"/>
    </location>
</feature>
<dbReference type="EMBL" id="JADGIZ020000024">
    <property type="protein sequence ID" value="KAL2915402.1"/>
    <property type="molecule type" value="Genomic_DNA"/>
</dbReference>